<comment type="catalytic activity">
    <reaction evidence="1 4">
        <text>chorismate = isochorismate</text>
        <dbReference type="Rhea" id="RHEA:18985"/>
        <dbReference type="ChEBI" id="CHEBI:29748"/>
        <dbReference type="ChEBI" id="CHEBI:29780"/>
        <dbReference type="EC" id="5.4.4.2"/>
    </reaction>
</comment>
<dbReference type="Proteomes" id="UP001431131">
    <property type="component" value="Unassembled WGS sequence"/>
</dbReference>
<dbReference type="SUPFAM" id="SSF56322">
    <property type="entry name" value="ADC synthase"/>
    <property type="match status" value="1"/>
</dbReference>
<dbReference type="HAMAP" id="MF_01935">
    <property type="entry name" value="MenF"/>
    <property type="match status" value="1"/>
</dbReference>
<reference evidence="6" key="1">
    <citation type="submission" date="2022-02" db="EMBL/GenBank/DDBJ databases">
        <title>Fredinandcohnia quinoae sp. nov. isolated from Chenopodium quinoa seeds.</title>
        <authorList>
            <person name="Saati-Santamaria Z."/>
            <person name="Flores-Felix J.D."/>
            <person name="Igual J.M."/>
            <person name="Velazquez E."/>
            <person name="Garcia-Fraile P."/>
            <person name="Martinez-Molina E."/>
        </authorList>
    </citation>
    <scope>NUCLEOTIDE SEQUENCE</scope>
    <source>
        <strain evidence="6">SECRCQ15</strain>
    </source>
</reference>
<evidence type="ECO:0000256" key="1">
    <source>
        <dbReference type="ARBA" id="ARBA00000799"/>
    </source>
</evidence>
<protein>
    <recommendedName>
        <fullName evidence="4">Isochorismate synthase MenF</fullName>
        <ecNumber evidence="4">5.4.4.2</ecNumber>
    </recommendedName>
    <alternativeName>
        <fullName evidence="4">Isochorismate mutase</fullName>
    </alternativeName>
</protein>
<dbReference type="Pfam" id="PF00425">
    <property type="entry name" value="Chorismate_bind"/>
    <property type="match status" value="1"/>
</dbReference>
<comment type="cofactor">
    <cofactor evidence="4">
        <name>Mg(2+)</name>
        <dbReference type="ChEBI" id="CHEBI:18420"/>
    </cofactor>
</comment>
<proteinExistence type="inferred from homology"/>
<keyword evidence="4" id="KW-0479">Metal-binding</keyword>
<comment type="pathway">
    <text evidence="4">Quinol/quinone metabolism; 1,4-dihydroxy-2-naphthoate biosynthesis; 1,4-dihydroxy-2-naphthoate from chorismate: step 1/7.</text>
</comment>
<dbReference type="GO" id="GO:0000287">
    <property type="term" value="F:magnesium ion binding"/>
    <property type="evidence" value="ECO:0007669"/>
    <property type="project" value="UniProtKB-UniRule"/>
</dbReference>
<dbReference type="GO" id="GO:0009697">
    <property type="term" value="P:salicylic acid biosynthetic process"/>
    <property type="evidence" value="ECO:0007669"/>
    <property type="project" value="TreeGrafter"/>
</dbReference>
<dbReference type="AlphaFoldDB" id="A0AAW5E1J4"/>
<evidence type="ECO:0000259" key="5">
    <source>
        <dbReference type="Pfam" id="PF00425"/>
    </source>
</evidence>
<evidence type="ECO:0000256" key="3">
    <source>
        <dbReference type="ARBA" id="ARBA00023235"/>
    </source>
</evidence>
<evidence type="ECO:0000256" key="2">
    <source>
        <dbReference type="ARBA" id="ARBA00005297"/>
    </source>
</evidence>
<dbReference type="InterPro" id="IPR034681">
    <property type="entry name" value="MenF"/>
</dbReference>
<keyword evidence="4" id="KW-0474">Menaquinone biosynthesis</keyword>
<evidence type="ECO:0000313" key="7">
    <source>
        <dbReference type="Proteomes" id="UP001431131"/>
    </source>
</evidence>
<feature type="active site" description="Proton donor" evidence="4">
    <location>
        <position position="270"/>
    </location>
</feature>
<dbReference type="GO" id="GO:0009234">
    <property type="term" value="P:menaquinone biosynthetic process"/>
    <property type="evidence" value="ECO:0007669"/>
    <property type="project" value="UniProtKB-UniRule"/>
</dbReference>
<organism evidence="6 7">
    <name type="scientific">Fredinandcohnia quinoae</name>
    <dbReference type="NCBI Taxonomy" id="2918902"/>
    <lineage>
        <taxon>Bacteria</taxon>
        <taxon>Bacillati</taxon>
        <taxon>Bacillota</taxon>
        <taxon>Bacilli</taxon>
        <taxon>Bacillales</taxon>
        <taxon>Bacillaceae</taxon>
        <taxon>Fredinandcohnia</taxon>
    </lineage>
</organism>
<comment type="function">
    <text evidence="4">Catalyzes the conversion of chorismate to isochorismate.</text>
</comment>
<dbReference type="Gene3D" id="3.60.120.10">
    <property type="entry name" value="Anthranilate synthase"/>
    <property type="match status" value="1"/>
</dbReference>
<dbReference type="EMBL" id="JAKTTI010000010">
    <property type="protein sequence ID" value="MCH1625439.1"/>
    <property type="molecule type" value="Genomic_DNA"/>
</dbReference>
<keyword evidence="4" id="KW-0460">Magnesium</keyword>
<feature type="binding site" evidence="4">
    <location>
        <position position="449"/>
    </location>
    <ligand>
        <name>Mg(2+)</name>
        <dbReference type="ChEBI" id="CHEBI:18420"/>
    </ligand>
</feature>
<evidence type="ECO:0000313" key="6">
    <source>
        <dbReference type="EMBL" id="MCH1625439.1"/>
    </source>
</evidence>
<comment type="pathway">
    <text evidence="4">Quinol/quinone metabolism; menaquinone biosynthesis.</text>
</comment>
<dbReference type="InterPro" id="IPR005801">
    <property type="entry name" value="ADC_synthase"/>
</dbReference>
<keyword evidence="7" id="KW-1185">Reference proteome</keyword>
<gene>
    <name evidence="4" type="primary">menF</name>
    <name evidence="6" type="ORF">MJG50_08880</name>
</gene>
<accession>A0AAW5E1J4</accession>
<sequence length="470" mass="52790">MVMIQQGSMKAYIQKGINRSKEMSTPIIVSRVREIKNIDPLLFFDAGKKDYLGERTFWADPTNQTIMVGLGKAYTIKNDGSTNRFGRIESDWKRLIKNQIVVDNYAPYGTGPLLFGGFSFDPLKDKTGLWDRFSDAQFVLPLFMLSIIDGKTWLTTNVVCQQDMDNECEIDLIEDTLLTAAVKIQIRTEEFPFEKTEIEPVKWMDSVKEAAKNVRDGEVEKIVLAREIRVLFSQSIKTESVLANLKEQQPMSYLFAFENGESCFIGASPERLIKKEKDEFLTTCLAGSIKRGKTQSEDESLANELLSDQKNLVEHDVVVQMIKEAMQGACTEITSPNEPGIYKMRDIQHLFTPVSGRSKDGVSLLEMVKKLHPTPALGGQPQQKAIEKIRELELLDRGWYGSPIGWIDAHDNGEFAVAIRSGLLQGNEAYLFAGCGIVGDSEPESEYNETNIKFKPMLSALGGKINEVDE</sequence>
<feature type="domain" description="Chorismate-utilising enzyme C-terminal" evidence="5">
    <location>
        <begin position="202"/>
        <end position="453"/>
    </location>
</feature>
<evidence type="ECO:0000256" key="4">
    <source>
        <dbReference type="HAMAP-Rule" id="MF_01935"/>
    </source>
</evidence>
<comment type="similarity">
    <text evidence="2 4">Belongs to the isochorismate synthase family.</text>
</comment>
<keyword evidence="3 4" id="KW-0413">Isomerase</keyword>
<dbReference type="InterPro" id="IPR015890">
    <property type="entry name" value="Chorismate_C"/>
</dbReference>
<dbReference type="PANTHER" id="PTHR42839:SF1">
    <property type="entry name" value="ISOCHORISMATE SYNTHASE MENF"/>
    <property type="match status" value="1"/>
</dbReference>
<comment type="caution">
    <text evidence="6">The sequence shown here is derived from an EMBL/GenBank/DDBJ whole genome shotgun (WGS) entry which is preliminary data.</text>
</comment>
<dbReference type="GO" id="GO:0008909">
    <property type="term" value="F:isochorismate synthase activity"/>
    <property type="evidence" value="ECO:0007669"/>
    <property type="project" value="UniProtKB-UniRule"/>
</dbReference>
<name>A0AAW5E1J4_9BACI</name>
<dbReference type="EC" id="5.4.4.2" evidence="4"/>
<feature type="active site" description="Proton acceptor" evidence="4">
    <location>
        <position position="221"/>
    </location>
</feature>
<dbReference type="NCBIfam" id="TIGR00543">
    <property type="entry name" value="isochor_syn"/>
    <property type="match status" value="1"/>
</dbReference>
<dbReference type="PANTHER" id="PTHR42839">
    <property type="entry name" value="ISOCHORISMATE SYNTHASE ENTC"/>
    <property type="match status" value="1"/>
</dbReference>
<dbReference type="InterPro" id="IPR004561">
    <property type="entry name" value="IsoChor_synthase"/>
</dbReference>
<feature type="binding site" evidence="4">
    <location>
        <position position="314"/>
    </location>
    <ligand>
        <name>Mg(2+)</name>
        <dbReference type="ChEBI" id="CHEBI:18420"/>
    </ligand>
</feature>